<dbReference type="Pfam" id="PF00895">
    <property type="entry name" value="ATP-synt_8"/>
    <property type="match status" value="1"/>
</dbReference>
<evidence type="ECO:0000256" key="4">
    <source>
        <dbReference type="ARBA" id="ARBA00022547"/>
    </source>
</evidence>
<sequence length="62" mass="7157">MPQLNPSPWFFTMLLSWFALLGVLPPKIMAHTFSYKPAPMGTRLLTTKPWIWPWHQASSTNS</sequence>
<dbReference type="GO" id="GO:0015986">
    <property type="term" value="P:proton motive force-driven ATP synthesis"/>
    <property type="evidence" value="ECO:0007669"/>
    <property type="project" value="InterPro"/>
</dbReference>
<keyword evidence="4 14" id="KW-0138">CF(0)</keyword>
<evidence type="ECO:0000256" key="7">
    <source>
        <dbReference type="ARBA" id="ARBA00022989"/>
    </source>
</evidence>
<evidence type="ECO:0000256" key="14">
    <source>
        <dbReference type="RuleBase" id="RU003661"/>
    </source>
</evidence>
<keyword evidence="10" id="KW-0472">Membrane</keyword>
<evidence type="ECO:0000256" key="12">
    <source>
        <dbReference type="ARBA" id="ARBA00053067"/>
    </source>
</evidence>
<gene>
    <name evidence="16" type="primary">ATPase 8</name>
</gene>
<feature type="signal peptide" evidence="15">
    <location>
        <begin position="1"/>
        <end position="30"/>
    </location>
</feature>
<evidence type="ECO:0000256" key="13">
    <source>
        <dbReference type="ARBA" id="ARBA00064647"/>
    </source>
</evidence>
<keyword evidence="8 14" id="KW-0406">Ion transport</keyword>
<keyword evidence="9 14" id="KW-0496">Mitochondrion</keyword>
<dbReference type="GO" id="GO:0031966">
    <property type="term" value="C:mitochondrial membrane"/>
    <property type="evidence" value="ECO:0007669"/>
    <property type="project" value="UniProtKB-SubCell"/>
</dbReference>
<evidence type="ECO:0000313" key="16">
    <source>
        <dbReference type="EMBL" id="BAK10059.1"/>
    </source>
</evidence>
<comment type="function">
    <text evidence="12">Subunit 8, of the mitochondrial membrane ATP synthase complex (F(1)F(0) ATP synthase or Complex V) that produces ATP from ADP in the presence of a proton gradient across the membrane which is generated by electron transport complexes of the respiratory chain. ATP synthase complex consist of a soluble F(1) head domain - the catalytic core - and a membrane F(1) domain - the membrane proton channel. These two domains are linked by a central stalk rotating inside the F(1) region and a stationary peripheral stalk. During catalysis, ATP synthesis in the catalytic domain of F(1) is coupled via a rotary mechanism of the central stalk subunits to proton translocation. In vivo, can only synthesize ATP although its ATP hydrolase activity can be activated artificially in vitro. Part of the complex F(0) domain.</text>
</comment>
<keyword evidence="7" id="KW-1133">Transmembrane helix</keyword>
<evidence type="ECO:0000256" key="3">
    <source>
        <dbReference type="ARBA" id="ARBA00022448"/>
    </source>
</evidence>
<evidence type="ECO:0000256" key="1">
    <source>
        <dbReference type="ARBA" id="ARBA00004304"/>
    </source>
</evidence>
<protein>
    <recommendedName>
        <fullName evidence="14">ATP synthase complex subunit 8</fullName>
    </recommendedName>
</protein>
<proteinExistence type="inferred from homology"/>
<dbReference type="EMBL" id="AP011938">
    <property type="protein sequence ID" value="BAK10059.1"/>
    <property type="molecule type" value="Genomic_DNA"/>
</dbReference>
<organism evidence="16">
    <name type="scientific">Pelagocephalus marki</name>
    <name type="common">rippled blaasop</name>
    <dbReference type="NCBI Taxonomy" id="862803"/>
    <lineage>
        <taxon>Eukaryota</taxon>
        <taxon>Metazoa</taxon>
        <taxon>Chordata</taxon>
        <taxon>Craniata</taxon>
        <taxon>Vertebrata</taxon>
        <taxon>Euteleostomi</taxon>
        <taxon>Actinopterygii</taxon>
        <taxon>Neopterygii</taxon>
        <taxon>Teleostei</taxon>
        <taxon>Neoteleostei</taxon>
        <taxon>Acanthomorphata</taxon>
        <taxon>Eupercaria</taxon>
        <taxon>Tetraodontiformes</taxon>
        <taxon>Tetradontoidea</taxon>
        <taxon>Tetraodontidae</taxon>
        <taxon>Pelagocephalus</taxon>
    </lineage>
</organism>
<comment type="subunit">
    <text evidence="13">Component of the ATP synthase complex composed at least of ATP5F1A/subunit alpha, ATP5F1B/subunit beta, ATP5MC1/subunit c (homooctomer), MT-ATP6/subunit a, MT-ATP8/subunit 8, ATP5ME/subunit e, ATP5MF/subunit f, ATP5MG/subunit g, ATP5MK/subunit k, ATP5MJ/subunit j, ATP5F1C/subunit gamma, ATP5F1D/subunit delta, ATP5F1E/subunit epsilon, ATP5PF/subunit F6, ATP5PB/subunit b, ATP5PD/subunit d, ATP5PO/subunit OSCP. ATP synthase complex consists of a soluble F(1) head domain (subunits alpha(3) and beta(3)) - the catalytic core - and a membrane F(0) domain - the membrane proton channel (subunits c, a, 8, e, f, g, k and j). These two domains are linked by a central stalk (subunits gamma, delta, and epsilon) rotating inside the F1 region and a stationary peripheral stalk (subunits F6, b, d, and OSCP).</text>
</comment>
<name>F2EN91_9TELE</name>
<dbReference type="AlphaFoldDB" id="F2EN91"/>
<evidence type="ECO:0000256" key="5">
    <source>
        <dbReference type="ARBA" id="ARBA00022692"/>
    </source>
</evidence>
<evidence type="ECO:0000256" key="15">
    <source>
        <dbReference type="SAM" id="SignalP"/>
    </source>
</evidence>
<dbReference type="PANTHER" id="PTHR39937:SF1">
    <property type="entry name" value="ATP SYNTHASE PROTEIN 8"/>
    <property type="match status" value="1"/>
</dbReference>
<dbReference type="GO" id="GO:0045259">
    <property type="term" value="C:proton-transporting ATP synthase complex"/>
    <property type="evidence" value="ECO:0007669"/>
    <property type="project" value="UniProtKB-KW"/>
</dbReference>
<evidence type="ECO:0000256" key="8">
    <source>
        <dbReference type="ARBA" id="ARBA00023065"/>
    </source>
</evidence>
<dbReference type="GO" id="GO:0015078">
    <property type="term" value="F:proton transmembrane transporter activity"/>
    <property type="evidence" value="ECO:0007669"/>
    <property type="project" value="InterPro"/>
</dbReference>
<feature type="chain" id="PRO_5003276851" description="ATP synthase complex subunit 8" evidence="15">
    <location>
        <begin position="31"/>
        <end position="62"/>
    </location>
</feature>
<accession>F2EN91</accession>
<keyword evidence="15" id="KW-0732">Signal</keyword>
<comment type="similarity">
    <text evidence="2 14">Belongs to the ATPase protein 8 family.</text>
</comment>
<dbReference type="InterPro" id="IPR001421">
    <property type="entry name" value="ATP8_metazoa"/>
</dbReference>
<keyword evidence="11" id="KW-0066">ATP synthesis</keyword>
<dbReference type="InterPro" id="IPR050635">
    <property type="entry name" value="ATPase_protein_8"/>
</dbReference>
<evidence type="ECO:0000256" key="2">
    <source>
        <dbReference type="ARBA" id="ARBA00008892"/>
    </source>
</evidence>
<keyword evidence="3 14" id="KW-0813">Transport</keyword>
<reference evidence="16" key="1">
    <citation type="journal article" date="2011" name="PLoS ONE">
        <title>Multiple Invasions into Freshwater by Pufferfishes (Teleostei: Tetraodontidae): A Mitogenomic Perspective.</title>
        <authorList>
            <person name="Yamanoue Y."/>
            <person name="Miya M."/>
            <person name="Doi H."/>
            <person name="Mabuchi K."/>
            <person name="Sakai H."/>
            <person name="Nishida M."/>
        </authorList>
    </citation>
    <scope>NUCLEOTIDE SEQUENCE</scope>
    <source>
        <tissue evidence="16">Muscle</tissue>
    </source>
</reference>
<dbReference type="PANTHER" id="PTHR39937">
    <property type="entry name" value="ATP SYNTHASE PROTEIN 8"/>
    <property type="match status" value="1"/>
</dbReference>
<evidence type="ECO:0000256" key="11">
    <source>
        <dbReference type="ARBA" id="ARBA00023310"/>
    </source>
</evidence>
<evidence type="ECO:0000256" key="10">
    <source>
        <dbReference type="ARBA" id="ARBA00023136"/>
    </source>
</evidence>
<keyword evidence="5 14" id="KW-0812">Transmembrane</keyword>
<comment type="subcellular location">
    <subcellularLocation>
        <location evidence="1 14">Mitochondrion membrane</location>
        <topology evidence="1 14">Single-pass membrane protein</topology>
    </subcellularLocation>
</comment>
<evidence type="ECO:0000256" key="6">
    <source>
        <dbReference type="ARBA" id="ARBA00022781"/>
    </source>
</evidence>
<evidence type="ECO:0000256" key="9">
    <source>
        <dbReference type="ARBA" id="ARBA00023128"/>
    </source>
</evidence>
<geneLocation type="mitochondrion" evidence="16"/>
<keyword evidence="6 14" id="KW-0375">Hydrogen ion transport</keyword>